<dbReference type="AlphaFoldDB" id="A0AAT9G7H0"/>
<dbReference type="Pfam" id="PF06230">
    <property type="entry name" value="LpxI_C"/>
    <property type="match status" value="1"/>
</dbReference>
<feature type="domain" description="LpxI N-terminal" evidence="2">
    <location>
        <begin position="13"/>
        <end position="139"/>
    </location>
</feature>
<gene>
    <name evidence="3" type="ORF">DMENIID0002_04380</name>
</gene>
<evidence type="ECO:0000313" key="3">
    <source>
        <dbReference type="EMBL" id="BFD45792.1"/>
    </source>
</evidence>
<proteinExistence type="predicted"/>
<sequence>MLQIYPLKQKSIVGVIAGNGLLPISLANSFIKQGGQCYIAALEGEANPVLYQDFTHQFFKIGMVKPIIEYFRKYDVKNIILAGSVNRPNLRSIKVDLMGSRLLARILKQKFLGDDKLLSIVTDFLEEKGFKVVSSYEILRTNNDVMTIAVPSRIDNTDIELGIKLLDSIGYLDVGQSVIVDNGYIIGIEASEGTDNLIERCSYLRKNSTGGVLIKMMKKGQDTRIDIPTIGAKTISNLANYGYKGLAIQKDKVIILEIERTIELANECGLFIKLI</sequence>
<protein>
    <submittedName>
        <fullName evidence="3">LpxI family protein</fullName>
    </submittedName>
</protein>
<dbReference type="InterPro" id="IPR053174">
    <property type="entry name" value="LpxI"/>
</dbReference>
<dbReference type="InterPro" id="IPR041255">
    <property type="entry name" value="LpxI_N"/>
</dbReference>
<organism evidence="3">
    <name type="scientific">Candidatus Tisiphia endosymbiont of Sergentomyia squamirostris</name>
    <dbReference type="NCBI Taxonomy" id="3113639"/>
    <lineage>
        <taxon>Bacteria</taxon>
        <taxon>Pseudomonadati</taxon>
        <taxon>Pseudomonadota</taxon>
        <taxon>Alphaproteobacteria</taxon>
        <taxon>Rickettsiales</taxon>
        <taxon>Rickettsiaceae</taxon>
        <taxon>Rickettsieae</taxon>
        <taxon>Candidatus Tisiphia</taxon>
    </lineage>
</organism>
<reference evidence="3" key="1">
    <citation type="submission" date="2024-01" db="EMBL/GenBank/DDBJ databases">
        <title>Sequencing the genomes of a sandfly, Sergentomyia squamirostris, and its two endosymbionts.</title>
        <authorList>
            <person name="Itokawa K."/>
            <person name="Sanjoba C."/>
        </authorList>
    </citation>
    <scope>NUCLEOTIDE SEQUENCE</scope>
    <source>
        <strain evidence="3">RiSSQ</strain>
    </source>
</reference>
<name>A0AAT9G7H0_9RICK</name>
<dbReference type="PANTHER" id="PTHR39962">
    <property type="entry name" value="BLL4848 PROTEIN"/>
    <property type="match status" value="1"/>
</dbReference>
<feature type="domain" description="LpxI C-terminal" evidence="1">
    <location>
        <begin position="145"/>
        <end position="272"/>
    </location>
</feature>
<dbReference type="Gene3D" id="3.40.50.20">
    <property type="match status" value="1"/>
</dbReference>
<evidence type="ECO:0000259" key="1">
    <source>
        <dbReference type="Pfam" id="PF06230"/>
    </source>
</evidence>
<dbReference type="EMBL" id="AP029170">
    <property type="protein sequence ID" value="BFD45792.1"/>
    <property type="molecule type" value="Genomic_DNA"/>
</dbReference>
<dbReference type="InterPro" id="IPR010415">
    <property type="entry name" value="LpxI_C"/>
</dbReference>
<dbReference type="Pfam" id="PF17930">
    <property type="entry name" value="LpxI_N"/>
    <property type="match status" value="1"/>
</dbReference>
<dbReference type="PANTHER" id="PTHR39962:SF1">
    <property type="entry name" value="LPXI FAMILY PROTEIN"/>
    <property type="match status" value="1"/>
</dbReference>
<accession>A0AAT9G7H0</accession>
<dbReference type="InterPro" id="IPR043167">
    <property type="entry name" value="LpxI_C_sf"/>
</dbReference>
<dbReference type="Gene3D" id="3.40.140.80">
    <property type="match status" value="1"/>
</dbReference>
<evidence type="ECO:0000259" key="2">
    <source>
        <dbReference type="Pfam" id="PF17930"/>
    </source>
</evidence>